<dbReference type="Pfam" id="PF01553">
    <property type="entry name" value="Acyltransferase"/>
    <property type="match status" value="1"/>
</dbReference>
<dbReference type="GO" id="GO:0016746">
    <property type="term" value="F:acyltransferase activity"/>
    <property type="evidence" value="ECO:0007669"/>
    <property type="project" value="UniProtKB-KW"/>
</dbReference>
<evidence type="ECO:0000313" key="3">
    <source>
        <dbReference type="EMBL" id="SET09444.1"/>
    </source>
</evidence>
<dbReference type="NCBIfam" id="NF005959">
    <property type="entry name" value="PRK08043.1"/>
    <property type="match status" value="1"/>
</dbReference>
<dbReference type="STRING" id="1123402.SAMN02583745_01373"/>
<dbReference type="AlphaFoldDB" id="A0A1I0BR69"/>
<keyword evidence="3" id="KW-0808">Transferase</keyword>
<dbReference type="GO" id="GO:0031956">
    <property type="term" value="F:medium-chain fatty acid-CoA ligase activity"/>
    <property type="evidence" value="ECO:0007669"/>
    <property type="project" value="TreeGrafter"/>
</dbReference>
<keyword evidence="3" id="KW-0436">Ligase</keyword>
<proteinExistence type="inferred from homology"/>
<keyword evidence="3" id="KW-0012">Acyltransferase</keyword>
<feature type="domain" description="Phospholipid/glycerol acyltransferase" evidence="2">
    <location>
        <begin position="31"/>
        <end position="141"/>
    </location>
</feature>
<dbReference type="SMART" id="SM00563">
    <property type="entry name" value="PlsC"/>
    <property type="match status" value="1"/>
</dbReference>
<dbReference type="InterPro" id="IPR042099">
    <property type="entry name" value="ANL_N_sf"/>
</dbReference>
<evidence type="ECO:0000256" key="1">
    <source>
        <dbReference type="ARBA" id="ARBA00006432"/>
    </source>
</evidence>
<dbReference type="PANTHER" id="PTHR43201">
    <property type="entry name" value="ACYL-COA SYNTHETASE"/>
    <property type="match status" value="1"/>
</dbReference>
<dbReference type="InterPro" id="IPR002123">
    <property type="entry name" value="Plipid/glycerol_acylTrfase"/>
</dbReference>
<organism evidence="3 4">
    <name type="scientific">Thorsellia anophelis DSM 18579</name>
    <dbReference type="NCBI Taxonomy" id="1123402"/>
    <lineage>
        <taxon>Bacteria</taxon>
        <taxon>Pseudomonadati</taxon>
        <taxon>Pseudomonadota</taxon>
        <taxon>Gammaproteobacteria</taxon>
        <taxon>Enterobacterales</taxon>
        <taxon>Thorselliaceae</taxon>
        <taxon>Thorsellia</taxon>
    </lineage>
</organism>
<comment type="similarity">
    <text evidence="1">Belongs to the ATP-dependent AMP-binding enzyme family.</text>
</comment>
<dbReference type="Gene3D" id="3.30.300.30">
    <property type="match status" value="1"/>
</dbReference>
<dbReference type="OrthoDB" id="9803968at2"/>
<reference evidence="4" key="1">
    <citation type="submission" date="2016-10" db="EMBL/GenBank/DDBJ databases">
        <authorList>
            <person name="Varghese N."/>
            <person name="Submissions S."/>
        </authorList>
    </citation>
    <scope>NUCLEOTIDE SEQUENCE [LARGE SCALE GENOMIC DNA]</scope>
    <source>
        <strain evidence="4">DSM 18579</strain>
    </source>
</reference>
<dbReference type="InterPro" id="IPR045851">
    <property type="entry name" value="AMP-bd_C_sf"/>
</dbReference>
<dbReference type="SUPFAM" id="SSF69593">
    <property type="entry name" value="Glycerol-3-phosphate (1)-acyltransferase"/>
    <property type="match status" value="1"/>
</dbReference>
<dbReference type="Gene3D" id="3.40.50.12780">
    <property type="entry name" value="N-terminal domain of ligase-like"/>
    <property type="match status" value="1"/>
</dbReference>
<dbReference type="CDD" id="cd07989">
    <property type="entry name" value="LPLAT_AGPAT-like"/>
    <property type="match status" value="1"/>
</dbReference>
<dbReference type="GO" id="GO:0006631">
    <property type="term" value="P:fatty acid metabolic process"/>
    <property type="evidence" value="ECO:0007669"/>
    <property type="project" value="TreeGrafter"/>
</dbReference>
<accession>A0A1I0BR69</accession>
<name>A0A1I0BR69_9GAMM</name>
<dbReference type="InterPro" id="IPR000873">
    <property type="entry name" value="AMP-dep_synth/lig_dom"/>
</dbReference>
<dbReference type="EMBL" id="FOHV01000008">
    <property type="protein sequence ID" value="SET09444.1"/>
    <property type="molecule type" value="Genomic_DNA"/>
</dbReference>
<protein>
    <submittedName>
        <fullName evidence="3">Acyl-[acyl-carrier-protein]-phospholipid O-acyltransferase / long-chain-fatty-acid--[acyl-carrier-protein] ligase</fullName>
    </submittedName>
</protein>
<gene>
    <name evidence="3" type="ORF">SAMN02583745_01373</name>
</gene>
<sequence length="715" mass="79106">MSLKFFLKKIFTLMFRIEVIGTFSNTSDTKKIITPNHVSLLDGILLGLFLPIEPVFAIYSPYIEKAPLKWLKSRMKFLPVEPTNPFAIKQMIKEVDSGVPLVIFPEGRISLTGSLMKVFDGAGFIAAKTNADIIPVRIEGAEFSFFSYLKGLVKLQIFPKITIHILPAERLDMPLLGTGAQKRAILGDQLHRIMMNAKVDARKAQTIWEAYIQAACNYGMSTKIIEDINFIEESYRTLTKKSLALSRIFDKCSAKKETLGLLLPNATVMGAAILGANLSSRVCALLNYTAGAKGINSAVIASEIKTIITSRSFIEKGNLENLILDVKSVNWIFLEDFKDRLTLTDKVWIGIRTYFPNLVKQSVEPDSPAVNLYTSGSEGNPKGVVHSNSSILANIEQIKAVADFTPKDKFMSCLPLFHAFGLTAGLLAPLYCGSRLFLYPSPLHYRIIPELIYDKQCTVLFGTSTFLEKYAKFGHPYDFVKLRYVVAGAEKLSQQTKLLWQNKFGIRILEGYGVTECAPVISINVPMAVKEGTVGRALPRIETRLIPVPGIDNAGVLQVKGPNVMQGYLKVEKPGMLEPTGAYNANGQFESGWYDTGDIVSIDDDGYCSILGRMKRFAKIAGEMVALESIENLALAINKEAQHAAVTRKDEQKGEAVVLFTTDKSLNREKLREQAKIIGMPEISVPRLICYIESIPLLGSGKTDFVTLTQLALEV</sequence>
<dbReference type="RefSeq" id="WP_093318922.1">
    <property type="nucleotide sequence ID" value="NZ_FOHV01000008.1"/>
</dbReference>
<dbReference type="PANTHER" id="PTHR43201:SF8">
    <property type="entry name" value="ACYL-COA SYNTHETASE FAMILY MEMBER 3"/>
    <property type="match status" value="1"/>
</dbReference>
<dbReference type="Proteomes" id="UP000242642">
    <property type="component" value="Unassembled WGS sequence"/>
</dbReference>
<dbReference type="Pfam" id="PF00501">
    <property type="entry name" value="AMP-binding"/>
    <property type="match status" value="1"/>
</dbReference>
<evidence type="ECO:0000259" key="2">
    <source>
        <dbReference type="SMART" id="SM00563"/>
    </source>
</evidence>
<dbReference type="SUPFAM" id="SSF56801">
    <property type="entry name" value="Acetyl-CoA synthetase-like"/>
    <property type="match status" value="1"/>
</dbReference>
<evidence type="ECO:0000313" key="4">
    <source>
        <dbReference type="Proteomes" id="UP000242642"/>
    </source>
</evidence>
<keyword evidence="4" id="KW-1185">Reference proteome</keyword>